<dbReference type="EMBL" id="OX458932">
    <property type="protein sequence ID" value="CAI9085508.1"/>
    <property type="molecule type" value="Genomic_DNA"/>
</dbReference>
<proteinExistence type="predicted"/>
<accession>A0ABN8XH68</accession>
<sequence length="46" mass="5369">MLAEIERWLNKSLQQLLKLRSLSALVSEYLHIYGNAPSKELSWIII</sequence>
<gene>
    <name evidence="1" type="ORF">MFUM_1147</name>
</gene>
<evidence type="ECO:0000313" key="1">
    <source>
        <dbReference type="EMBL" id="CAI9085508.1"/>
    </source>
</evidence>
<reference evidence="1" key="1">
    <citation type="submission" date="2023-03" db="EMBL/GenBank/DDBJ databases">
        <authorList>
            <person name="Cremers G."/>
            <person name="Picone N."/>
        </authorList>
    </citation>
    <scope>NUCLEOTIDE SEQUENCE</scope>
    <source>
        <strain evidence="1">Sample_alias</strain>
    </source>
</reference>
<protein>
    <submittedName>
        <fullName evidence="1">Uncharacterized protein</fullName>
    </submittedName>
</protein>
<keyword evidence="2" id="KW-1185">Reference proteome</keyword>
<name>A0ABN8XH68_9BACT</name>
<dbReference type="Proteomes" id="UP001161497">
    <property type="component" value="Chromosome"/>
</dbReference>
<evidence type="ECO:0000313" key="2">
    <source>
        <dbReference type="Proteomes" id="UP001161497"/>
    </source>
</evidence>
<organism evidence="1 2">
    <name type="scientific">Candidatus Methylacidiphilum fumarolicum</name>
    <dbReference type="NCBI Taxonomy" id="591154"/>
    <lineage>
        <taxon>Bacteria</taxon>
        <taxon>Pseudomonadati</taxon>
        <taxon>Verrucomicrobiota</taxon>
        <taxon>Methylacidiphilae</taxon>
        <taxon>Methylacidiphilales</taxon>
        <taxon>Methylacidiphilaceae</taxon>
        <taxon>Methylacidiphilum (ex Ratnadevi et al. 2023)</taxon>
    </lineage>
</organism>